<feature type="transmembrane region" description="Helical" evidence="8">
    <location>
        <begin position="159"/>
        <end position="177"/>
    </location>
</feature>
<dbReference type="GO" id="GO:0008360">
    <property type="term" value="P:regulation of cell shape"/>
    <property type="evidence" value="ECO:0007669"/>
    <property type="project" value="UniProtKB-KW"/>
</dbReference>
<evidence type="ECO:0000313" key="9">
    <source>
        <dbReference type="EMBL" id="OYD59769.1"/>
    </source>
</evidence>
<dbReference type="AlphaFoldDB" id="A0A235FF38"/>
<evidence type="ECO:0000256" key="1">
    <source>
        <dbReference type="ARBA" id="ARBA00004651"/>
    </source>
</evidence>
<evidence type="ECO:0000256" key="5">
    <source>
        <dbReference type="ARBA" id="ARBA00022984"/>
    </source>
</evidence>
<evidence type="ECO:0000313" key="10">
    <source>
        <dbReference type="Proteomes" id="UP000215059"/>
    </source>
</evidence>
<dbReference type="GO" id="GO:0009252">
    <property type="term" value="P:peptidoglycan biosynthetic process"/>
    <property type="evidence" value="ECO:0007669"/>
    <property type="project" value="UniProtKB-KW"/>
</dbReference>
<feature type="transmembrane region" description="Helical" evidence="8">
    <location>
        <begin position="224"/>
        <end position="244"/>
    </location>
</feature>
<organism evidence="9 10">
    <name type="scientific">Fictibacillus aquaticus</name>
    <dbReference type="NCBI Taxonomy" id="2021314"/>
    <lineage>
        <taxon>Bacteria</taxon>
        <taxon>Bacillati</taxon>
        <taxon>Bacillota</taxon>
        <taxon>Bacilli</taxon>
        <taxon>Bacillales</taxon>
        <taxon>Fictibacillaceae</taxon>
        <taxon>Fictibacillus</taxon>
    </lineage>
</organism>
<feature type="transmembrane region" description="Helical" evidence="8">
    <location>
        <begin position="400"/>
        <end position="422"/>
    </location>
</feature>
<dbReference type="OrthoDB" id="9804143at2"/>
<dbReference type="GO" id="GO:0005886">
    <property type="term" value="C:plasma membrane"/>
    <property type="evidence" value="ECO:0007669"/>
    <property type="project" value="UniProtKB-SubCell"/>
</dbReference>
<feature type="transmembrane region" description="Helical" evidence="8">
    <location>
        <begin position="90"/>
        <end position="109"/>
    </location>
</feature>
<feature type="transmembrane region" description="Helical" evidence="8">
    <location>
        <begin position="341"/>
        <end position="363"/>
    </location>
</feature>
<feature type="transmembrane region" description="Helical" evidence="8">
    <location>
        <begin position="46"/>
        <end position="69"/>
    </location>
</feature>
<dbReference type="PRINTS" id="PR01806">
    <property type="entry name" value="VIRFACTRMVIN"/>
</dbReference>
<dbReference type="GO" id="GO:0015648">
    <property type="term" value="F:lipid-linked peptidoglycan transporter activity"/>
    <property type="evidence" value="ECO:0007669"/>
    <property type="project" value="TreeGrafter"/>
</dbReference>
<feature type="transmembrane region" description="Helical" evidence="8">
    <location>
        <begin position="375"/>
        <end position="394"/>
    </location>
</feature>
<dbReference type="RefSeq" id="WP_094251730.1">
    <property type="nucleotide sequence ID" value="NZ_JBHLXL010000001.1"/>
</dbReference>
<accession>A0A235FF38</accession>
<dbReference type="InterPro" id="IPR004268">
    <property type="entry name" value="MurJ"/>
</dbReference>
<evidence type="ECO:0000256" key="2">
    <source>
        <dbReference type="ARBA" id="ARBA00022475"/>
    </source>
</evidence>
<dbReference type="Pfam" id="PF03023">
    <property type="entry name" value="MurJ"/>
    <property type="match status" value="1"/>
</dbReference>
<comment type="subcellular location">
    <subcellularLocation>
        <location evidence="1">Cell membrane</location>
        <topology evidence="1">Multi-pass membrane protein</topology>
    </subcellularLocation>
</comment>
<evidence type="ECO:0000256" key="4">
    <source>
        <dbReference type="ARBA" id="ARBA00022960"/>
    </source>
</evidence>
<dbReference type="InterPro" id="IPR051050">
    <property type="entry name" value="Lipid_II_flippase_MurJ/MviN"/>
</dbReference>
<evidence type="ECO:0000256" key="6">
    <source>
        <dbReference type="ARBA" id="ARBA00022989"/>
    </source>
</evidence>
<dbReference type="Proteomes" id="UP000215059">
    <property type="component" value="Unassembled WGS sequence"/>
</dbReference>
<keyword evidence="10" id="KW-1185">Reference proteome</keyword>
<feature type="transmembrane region" description="Helical" evidence="8">
    <location>
        <begin position="434"/>
        <end position="455"/>
    </location>
</feature>
<gene>
    <name evidence="9" type="ORF">CGZ90_07775</name>
</gene>
<keyword evidence="5" id="KW-0573">Peptidoglycan synthesis</keyword>
<dbReference type="EMBL" id="NOII01000001">
    <property type="protein sequence ID" value="OYD59769.1"/>
    <property type="molecule type" value="Genomic_DNA"/>
</dbReference>
<feature type="transmembrane region" description="Helical" evidence="8">
    <location>
        <begin position="299"/>
        <end position="321"/>
    </location>
</feature>
<keyword evidence="3 8" id="KW-0812">Transmembrane</keyword>
<reference evidence="9 10" key="1">
    <citation type="submission" date="2017-07" db="EMBL/GenBank/DDBJ databases">
        <title>Fictibacillus sp. nov. GDSW-R2A3 Genome sequencing and assembly.</title>
        <authorList>
            <person name="Mayilraj S."/>
        </authorList>
    </citation>
    <scope>NUCLEOTIDE SEQUENCE [LARGE SCALE GENOMIC DNA]</scope>
    <source>
        <strain evidence="9 10">GDSW-R2A3</strain>
    </source>
</reference>
<keyword evidence="2" id="KW-1003">Cell membrane</keyword>
<feature type="transmembrane region" description="Helical" evidence="8">
    <location>
        <begin position="183"/>
        <end position="203"/>
    </location>
</feature>
<protein>
    <submittedName>
        <fullName evidence="9">Murein biosynthesis protein MurJ</fullName>
    </submittedName>
</protein>
<feature type="transmembrane region" description="Helical" evidence="8">
    <location>
        <begin position="129"/>
        <end position="147"/>
    </location>
</feature>
<comment type="caution">
    <text evidence="9">The sequence shown here is derived from an EMBL/GenBank/DDBJ whole genome shotgun (WGS) entry which is preliminary data.</text>
</comment>
<evidence type="ECO:0000256" key="7">
    <source>
        <dbReference type="ARBA" id="ARBA00023136"/>
    </source>
</evidence>
<name>A0A235FF38_9BACL</name>
<feature type="transmembrane region" description="Helical" evidence="8">
    <location>
        <begin position="467"/>
        <end position="488"/>
    </location>
</feature>
<keyword evidence="7 8" id="KW-0472">Membrane</keyword>
<keyword evidence="4" id="KW-0133">Cell shape</keyword>
<dbReference type="PANTHER" id="PTHR47019">
    <property type="entry name" value="LIPID II FLIPPASE MURJ"/>
    <property type="match status" value="1"/>
</dbReference>
<evidence type="ECO:0000256" key="8">
    <source>
        <dbReference type="SAM" id="Phobius"/>
    </source>
</evidence>
<feature type="transmembrane region" description="Helical" evidence="8">
    <location>
        <begin position="264"/>
        <end position="287"/>
    </location>
</feature>
<dbReference type="PANTHER" id="PTHR47019:SF1">
    <property type="entry name" value="LIPID II FLIPPASE MURJ"/>
    <property type="match status" value="1"/>
</dbReference>
<sequence length="503" mass="56859">MSKLKRTAIIITLLSLVLKFSGFLRESVMAWQFGATHYTDGYLISFSFITLVVAMISGGFNNVFLPLYVKNRKERPEETEKNAVGVMNQTVVWFFGATVILYFFVPYFLPLMFPDMDNVTEKTAVDVTQFFFLFLSAIALNGILESYLQARRIFVPAQISRLLATLTGAVFAILFSDQMGINSLAYGFITGTILGGLLQYFYLAKSGFRWQPTLQIEPEFKKTLLVLLLPSFLNTVVGQINMFINKIFATGTEEGAVTYLNNASLLVSIPNTIYATTIATIIFTLLAEQIGDRKKFQNTVFMGLELSFISLVPIAVGLYIVGMPALSFIYERGQFTPQDTANTYLALVNYLPLMVVQGLHYIVAKSMYALDKTKIIMRISISTVVLNIIMNMLLVDRFGYPGLALTSSIVSFYFLSFSFIALYKDFPKEETRRVLMMCMRVIIPSIFMALPLLAIQYFTDIESLYSLWQLAILVPIGIVFYIIGSYLFNRAGFYRVIRIVKKK</sequence>
<keyword evidence="6 8" id="KW-1133">Transmembrane helix</keyword>
<proteinExistence type="predicted"/>
<dbReference type="GO" id="GO:0034204">
    <property type="term" value="P:lipid translocation"/>
    <property type="evidence" value="ECO:0007669"/>
    <property type="project" value="TreeGrafter"/>
</dbReference>
<evidence type="ECO:0000256" key="3">
    <source>
        <dbReference type="ARBA" id="ARBA00022692"/>
    </source>
</evidence>